<dbReference type="AlphaFoldDB" id="A0A0Q3WVW0"/>
<gene>
    <name evidence="1" type="ORF">AN964_11160</name>
</gene>
<comment type="caution">
    <text evidence="1">The sequence shown here is derived from an EMBL/GenBank/DDBJ whole genome shotgun (WGS) entry which is preliminary data.</text>
</comment>
<protein>
    <submittedName>
        <fullName evidence="1">Uncharacterized protein</fullName>
    </submittedName>
</protein>
<dbReference type="Proteomes" id="UP000051888">
    <property type="component" value="Unassembled WGS sequence"/>
</dbReference>
<proteinExistence type="predicted"/>
<organism evidence="1 2">
    <name type="scientific">Heyndrickxia shackletonii</name>
    <dbReference type="NCBI Taxonomy" id="157838"/>
    <lineage>
        <taxon>Bacteria</taxon>
        <taxon>Bacillati</taxon>
        <taxon>Bacillota</taxon>
        <taxon>Bacilli</taxon>
        <taxon>Bacillales</taxon>
        <taxon>Bacillaceae</taxon>
        <taxon>Heyndrickxia</taxon>
    </lineage>
</organism>
<evidence type="ECO:0000313" key="1">
    <source>
        <dbReference type="EMBL" id="KQL54004.1"/>
    </source>
</evidence>
<sequence length="70" mass="8626">MNFRRTLAFRNHKWVEIDFKHLQKGDNFRMFELNGDEVLDEYGNKTMQAKSDPYYDLELECWIIDLEDYE</sequence>
<dbReference type="PATRIC" id="fig|157838.3.peg.2455"/>
<dbReference type="RefSeq" id="WP_055739748.1">
    <property type="nucleotide sequence ID" value="NZ_JAAIWL010000001.1"/>
</dbReference>
<keyword evidence="2" id="KW-1185">Reference proteome</keyword>
<dbReference type="EMBL" id="LJJC01000004">
    <property type="protein sequence ID" value="KQL54004.1"/>
    <property type="molecule type" value="Genomic_DNA"/>
</dbReference>
<accession>A0A0Q3WVW0</accession>
<evidence type="ECO:0000313" key="2">
    <source>
        <dbReference type="Proteomes" id="UP000051888"/>
    </source>
</evidence>
<dbReference type="OrthoDB" id="2920912at2"/>
<name>A0A0Q3WVW0_9BACI</name>
<reference evidence="1 2" key="1">
    <citation type="submission" date="2015-09" db="EMBL/GenBank/DDBJ databases">
        <title>Genome sequencing project for genomic taxonomy and phylogenomics of Bacillus-like bacteria.</title>
        <authorList>
            <person name="Liu B."/>
            <person name="Wang J."/>
            <person name="Zhu Y."/>
            <person name="Liu G."/>
            <person name="Chen Q."/>
            <person name="Chen Z."/>
            <person name="Lan J."/>
            <person name="Che J."/>
            <person name="Ge C."/>
            <person name="Shi H."/>
            <person name="Pan Z."/>
            <person name="Liu X."/>
        </authorList>
    </citation>
    <scope>NUCLEOTIDE SEQUENCE [LARGE SCALE GENOMIC DNA]</scope>
    <source>
        <strain evidence="1 2">LMG 18435</strain>
    </source>
</reference>